<feature type="transmembrane region" description="Helical" evidence="1">
    <location>
        <begin position="113"/>
        <end position="132"/>
    </location>
</feature>
<feature type="transmembrane region" description="Helical" evidence="1">
    <location>
        <begin position="83"/>
        <end position="101"/>
    </location>
</feature>
<organism evidence="2 3">
    <name type="scientific">Heliorestis convoluta</name>
    <dbReference type="NCBI Taxonomy" id="356322"/>
    <lineage>
        <taxon>Bacteria</taxon>
        <taxon>Bacillati</taxon>
        <taxon>Bacillota</taxon>
        <taxon>Clostridia</taxon>
        <taxon>Eubacteriales</taxon>
        <taxon>Heliobacteriaceae</taxon>
        <taxon>Heliorestis</taxon>
    </lineage>
</organism>
<dbReference type="InterPro" id="IPR007354">
    <property type="entry name" value="CruF-like"/>
</dbReference>
<reference evidence="3" key="1">
    <citation type="submission" date="2019-11" db="EMBL/GenBank/DDBJ databases">
        <title>Genome sequence of Heliorestis convoluta strain HH, an alkaliphilic and minimalistic phototrophic bacterium from a soda lake in Egypt.</title>
        <authorList>
            <person name="Dewey E.D."/>
            <person name="Stokes L.M."/>
            <person name="Burchell B.M."/>
            <person name="Shaffer K.N."/>
            <person name="Huntington A.M."/>
            <person name="Baker J.M."/>
            <person name="Nadendla S."/>
            <person name="Giglio M.G."/>
            <person name="Touchman J.W."/>
            <person name="Blankenship R.E."/>
            <person name="Madigan M.T."/>
            <person name="Sattley W.M."/>
        </authorList>
    </citation>
    <scope>NUCLEOTIDE SEQUENCE [LARGE SCALE GENOMIC DNA]</scope>
    <source>
        <strain evidence="3">HH</strain>
    </source>
</reference>
<keyword evidence="1" id="KW-0472">Membrane</keyword>
<evidence type="ECO:0000313" key="2">
    <source>
        <dbReference type="EMBL" id="QGG46480.1"/>
    </source>
</evidence>
<feature type="transmembrane region" description="Helical" evidence="1">
    <location>
        <begin position="144"/>
        <end position="165"/>
    </location>
</feature>
<dbReference type="OrthoDB" id="9811293at2"/>
<dbReference type="Pfam" id="PF04240">
    <property type="entry name" value="Caroten_synth"/>
    <property type="match status" value="1"/>
</dbReference>
<dbReference type="EMBL" id="CP045875">
    <property type="protein sequence ID" value="QGG46480.1"/>
    <property type="molecule type" value="Genomic_DNA"/>
</dbReference>
<dbReference type="Proteomes" id="UP000366051">
    <property type="component" value="Chromosome"/>
</dbReference>
<gene>
    <name evidence="2" type="ORF">FTV88_0301</name>
</gene>
<evidence type="ECO:0000313" key="3">
    <source>
        <dbReference type="Proteomes" id="UP000366051"/>
    </source>
</evidence>
<protein>
    <submittedName>
        <fullName evidence="2">Carotenoid biosynthesis protein</fullName>
    </submittedName>
</protein>
<name>A0A5Q2N2B5_9FIRM</name>
<proteinExistence type="predicted"/>
<evidence type="ECO:0000256" key="1">
    <source>
        <dbReference type="SAM" id="Phobius"/>
    </source>
</evidence>
<keyword evidence="1" id="KW-0812">Transmembrane</keyword>
<dbReference type="KEGG" id="hcv:FTV88_0301"/>
<dbReference type="AlphaFoldDB" id="A0A5Q2N2B5"/>
<keyword evidence="1" id="KW-1133">Transmembrane helix</keyword>
<sequence>MQEKHEIYGKIKISQSLLKMIPFILNRKPKVTKKLLRKKVWYFLLLRIEKMQKKDVPAMIAKIFWFWYAVGLVLLFVVGDVPAILHFSNGLFNLFYALYALELDSALREKWTLVWGRAIIIAFSTFFLEWFGTKTGLLFGDYSYTHVLGVALGTVPWQLPGLGWVSSSMLSCYQERPLDFGEAWKSVFGLLLLIWF</sequence>
<feature type="transmembrane region" description="Helical" evidence="1">
    <location>
        <begin position="56"/>
        <end position="77"/>
    </location>
</feature>
<keyword evidence="3" id="KW-1185">Reference proteome</keyword>
<accession>A0A5Q2N2B5</accession>